<keyword evidence="3" id="KW-1185">Reference proteome</keyword>
<gene>
    <name evidence="2" type="ORF">HMPREF9695_03413</name>
</gene>
<keyword evidence="1" id="KW-0732">Signal</keyword>
<sequence>MQRFRPTMLMLAVALTAATGAHAAEIEIPPPGKPKALSVYVNQPNCMRWTDDCVNCTRGADGKGPTCSNIGFACQPKAVRCVGTDIPQSEPEKK</sequence>
<dbReference type="EMBL" id="AGWX01000004">
    <property type="protein sequence ID" value="EKS36995.1"/>
    <property type="molecule type" value="Genomic_DNA"/>
</dbReference>
<name>K8PBK9_9BRAD</name>
<protein>
    <submittedName>
        <fullName evidence="2">Uncharacterized protein</fullName>
    </submittedName>
</protein>
<dbReference type="HOGENOM" id="CLU_2285442_0_0_5"/>
<accession>K8PBK9</accession>
<dbReference type="Proteomes" id="UP000001096">
    <property type="component" value="Unassembled WGS sequence"/>
</dbReference>
<evidence type="ECO:0000256" key="1">
    <source>
        <dbReference type="SAM" id="SignalP"/>
    </source>
</evidence>
<comment type="caution">
    <text evidence="2">The sequence shown here is derived from an EMBL/GenBank/DDBJ whole genome shotgun (WGS) entry which is preliminary data.</text>
</comment>
<dbReference type="PATRIC" id="fig|883078.3.peg.3528"/>
<evidence type="ECO:0000313" key="3">
    <source>
        <dbReference type="Proteomes" id="UP000001096"/>
    </source>
</evidence>
<feature type="signal peptide" evidence="1">
    <location>
        <begin position="1"/>
        <end position="23"/>
    </location>
</feature>
<evidence type="ECO:0000313" key="2">
    <source>
        <dbReference type="EMBL" id="EKS36995.1"/>
    </source>
</evidence>
<feature type="chain" id="PRO_5003921887" evidence="1">
    <location>
        <begin position="24"/>
        <end position="94"/>
    </location>
</feature>
<reference evidence="2 3" key="1">
    <citation type="submission" date="2012-04" db="EMBL/GenBank/DDBJ databases">
        <title>The Genome Sequence of Afipia broomeae ATCC 49717.</title>
        <authorList>
            <consortium name="The Broad Institute Genome Sequencing Platform"/>
            <person name="Earl A."/>
            <person name="Ward D."/>
            <person name="Feldgarden M."/>
            <person name="Gevers D."/>
            <person name="Huys G."/>
            <person name="Walker B."/>
            <person name="Young S.K."/>
            <person name="Zeng Q."/>
            <person name="Gargeya S."/>
            <person name="Fitzgerald M."/>
            <person name="Haas B."/>
            <person name="Abouelleil A."/>
            <person name="Alvarado L."/>
            <person name="Arachchi H.M."/>
            <person name="Berlin A."/>
            <person name="Chapman S.B."/>
            <person name="Goldberg J."/>
            <person name="Griggs A."/>
            <person name="Gujja S."/>
            <person name="Hansen M."/>
            <person name="Howarth C."/>
            <person name="Imamovic A."/>
            <person name="Larimer J."/>
            <person name="McCowen C."/>
            <person name="Montmayeur A."/>
            <person name="Murphy C."/>
            <person name="Neiman D."/>
            <person name="Pearson M."/>
            <person name="Priest M."/>
            <person name="Roberts A."/>
            <person name="Saif S."/>
            <person name="Shea T."/>
            <person name="Sisk P."/>
            <person name="Sykes S."/>
            <person name="Wortman J."/>
            <person name="Nusbaum C."/>
            <person name="Birren B."/>
        </authorList>
    </citation>
    <scope>NUCLEOTIDE SEQUENCE [LARGE SCALE GENOMIC DNA]</scope>
    <source>
        <strain evidence="2 3">ATCC 49717</strain>
    </source>
</reference>
<dbReference type="RefSeq" id="WP_006022117.1">
    <property type="nucleotide sequence ID" value="NZ_KB375283.1"/>
</dbReference>
<dbReference type="AlphaFoldDB" id="K8PBK9"/>
<organism evidence="2 3">
    <name type="scientific">Afipia broomeae ATCC 49717</name>
    <dbReference type="NCBI Taxonomy" id="883078"/>
    <lineage>
        <taxon>Bacteria</taxon>
        <taxon>Pseudomonadati</taxon>
        <taxon>Pseudomonadota</taxon>
        <taxon>Alphaproteobacteria</taxon>
        <taxon>Hyphomicrobiales</taxon>
        <taxon>Nitrobacteraceae</taxon>
        <taxon>Afipia</taxon>
    </lineage>
</organism>
<proteinExistence type="predicted"/>